<dbReference type="OrthoDB" id="4276070at2"/>
<keyword evidence="1" id="KW-0479">Metal-binding</keyword>
<dbReference type="PROSITE" id="PS00202">
    <property type="entry name" value="RUBREDOXIN"/>
    <property type="match status" value="1"/>
</dbReference>
<keyword evidence="3" id="KW-1185">Reference proteome</keyword>
<gene>
    <name evidence="2" type="ORF">SAMN06264365_107107</name>
</gene>
<evidence type="ECO:0000313" key="3">
    <source>
        <dbReference type="Proteomes" id="UP000198415"/>
    </source>
</evidence>
<dbReference type="Proteomes" id="UP000198415">
    <property type="component" value="Unassembled WGS sequence"/>
</dbReference>
<evidence type="ECO:0000313" key="2">
    <source>
        <dbReference type="EMBL" id="SNR91300.1"/>
    </source>
</evidence>
<reference evidence="2 3" key="1">
    <citation type="submission" date="2017-06" db="EMBL/GenBank/DDBJ databases">
        <authorList>
            <person name="Kim H.J."/>
            <person name="Triplett B.A."/>
        </authorList>
    </citation>
    <scope>NUCLEOTIDE SEQUENCE [LARGE SCALE GENOMIC DNA]</scope>
    <source>
        <strain evidence="2 3">DSM 43151</strain>
    </source>
</reference>
<evidence type="ECO:0000256" key="1">
    <source>
        <dbReference type="ARBA" id="ARBA00022723"/>
    </source>
</evidence>
<protein>
    <submittedName>
        <fullName evidence="2">Uncharacterized protein</fullName>
    </submittedName>
</protein>
<dbReference type="EMBL" id="FZNR01000007">
    <property type="protein sequence ID" value="SNR91300.1"/>
    <property type="molecule type" value="Genomic_DNA"/>
</dbReference>
<dbReference type="AlphaFoldDB" id="A0A239A6W7"/>
<name>A0A239A6W7_9ACTN</name>
<dbReference type="GO" id="GO:0046872">
    <property type="term" value="F:metal ion binding"/>
    <property type="evidence" value="ECO:0007669"/>
    <property type="project" value="UniProtKB-KW"/>
</dbReference>
<organism evidence="2 3">
    <name type="scientific">Actinoplanes regularis</name>
    <dbReference type="NCBI Taxonomy" id="52697"/>
    <lineage>
        <taxon>Bacteria</taxon>
        <taxon>Bacillati</taxon>
        <taxon>Actinomycetota</taxon>
        <taxon>Actinomycetes</taxon>
        <taxon>Micromonosporales</taxon>
        <taxon>Micromonosporaceae</taxon>
        <taxon>Actinoplanes</taxon>
    </lineage>
</organism>
<proteinExistence type="predicted"/>
<sequence>MPIPLARTAAETNLFLELHPCPCGDGAFPGHGLPWSTSVLAVGAENTVRYAWDCPGCGQRREYDFRTPGEPGPITRAGEIFRWGDGVTPSQLLDPGQWMLVADRFAAEDGARAAAAIDEVLLFVRRGPVLRRYVVPRSAFRTPSGRARYRRDRGEFSRKSLECTRDGFRVRESRSAEPD</sequence>
<accession>A0A239A6W7</accession>
<dbReference type="InterPro" id="IPR018527">
    <property type="entry name" value="Rubredoxin_Fe_BS"/>
</dbReference>
<dbReference type="RefSeq" id="WP_089294687.1">
    <property type="nucleotide sequence ID" value="NZ_BOMU01000047.1"/>
</dbReference>